<keyword evidence="4" id="KW-0520">NAD</keyword>
<dbReference type="HAMAP" id="MF_01357">
    <property type="entry name" value="NDH1_NuoC"/>
    <property type="match status" value="1"/>
</dbReference>
<dbReference type="GO" id="GO:0008137">
    <property type="term" value="F:NADH dehydrogenase (ubiquinone) activity"/>
    <property type="evidence" value="ECO:0007669"/>
    <property type="project" value="InterPro"/>
</dbReference>
<feature type="compositionally biased region" description="Basic residues" evidence="5">
    <location>
        <begin position="259"/>
        <end position="275"/>
    </location>
</feature>
<feature type="region of interest" description="Disordered" evidence="5">
    <location>
        <begin position="257"/>
        <end position="297"/>
    </location>
</feature>
<evidence type="ECO:0000256" key="5">
    <source>
        <dbReference type="SAM" id="MobiDB-lite"/>
    </source>
</evidence>
<dbReference type="AlphaFoldDB" id="A0AA35WS36"/>
<comment type="caution">
    <text evidence="7">The sequence shown here is derived from an EMBL/GenBank/DDBJ whole genome shotgun (WGS) entry which is preliminary data.</text>
</comment>
<evidence type="ECO:0000256" key="1">
    <source>
        <dbReference type="ARBA" id="ARBA00007569"/>
    </source>
</evidence>
<accession>A0AA35WS36</accession>
<evidence type="ECO:0000256" key="3">
    <source>
        <dbReference type="ARBA" id="ARBA00022448"/>
    </source>
</evidence>
<dbReference type="InterPro" id="IPR001268">
    <property type="entry name" value="NADH_UbQ_OxRdtase_30kDa_su"/>
</dbReference>
<dbReference type="Gene3D" id="3.30.460.80">
    <property type="entry name" value="NADH:ubiquinone oxidoreductase, 30kDa subunit"/>
    <property type="match status" value="1"/>
</dbReference>
<dbReference type="EMBL" id="CASHTH010002492">
    <property type="protein sequence ID" value="CAI8030699.1"/>
    <property type="molecule type" value="Genomic_DNA"/>
</dbReference>
<dbReference type="Pfam" id="PF00329">
    <property type="entry name" value="Complex1_30kDa"/>
    <property type="match status" value="1"/>
</dbReference>
<keyword evidence="4" id="KW-1278">Translocase</keyword>
<evidence type="ECO:0000259" key="6">
    <source>
        <dbReference type="Pfam" id="PF00329"/>
    </source>
</evidence>
<dbReference type="SUPFAM" id="SSF143243">
    <property type="entry name" value="Nqo5-like"/>
    <property type="match status" value="1"/>
</dbReference>
<comment type="similarity">
    <text evidence="1 4">Belongs to the complex I 30 kDa subunit family.</text>
</comment>
<name>A0AA35WS36_GEOBA</name>
<evidence type="ECO:0000313" key="7">
    <source>
        <dbReference type="EMBL" id="CAI8030699.1"/>
    </source>
</evidence>
<organism evidence="7 8">
    <name type="scientific">Geodia barretti</name>
    <name type="common">Barrett's horny sponge</name>
    <dbReference type="NCBI Taxonomy" id="519541"/>
    <lineage>
        <taxon>Eukaryota</taxon>
        <taxon>Metazoa</taxon>
        <taxon>Porifera</taxon>
        <taxon>Demospongiae</taxon>
        <taxon>Heteroscleromorpha</taxon>
        <taxon>Tetractinellida</taxon>
        <taxon>Astrophorina</taxon>
        <taxon>Geodiidae</taxon>
        <taxon>Geodia</taxon>
    </lineage>
</organism>
<reference evidence="7" key="1">
    <citation type="submission" date="2023-03" db="EMBL/GenBank/DDBJ databases">
        <authorList>
            <person name="Steffen K."/>
            <person name="Cardenas P."/>
        </authorList>
    </citation>
    <scope>NUCLEOTIDE SEQUENCE</scope>
</reference>
<dbReference type="InterPro" id="IPR037232">
    <property type="entry name" value="NADH_quin_OxRdtase_su_C/D-like"/>
</dbReference>
<feature type="domain" description="NADH:ubiquinone oxidoreductase 30kDa subunit" evidence="6">
    <location>
        <begin position="30"/>
        <end position="152"/>
    </location>
</feature>
<proteinExistence type="inferred from homology"/>
<gene>
    <name evidence="7" type="ORF">GBAR_LOCUS17405</name>
</gene>
<dbReference type="InterPro" id="IPR020396">
    <property type="entry name" value="NADH_UbQ_OxRdtase_CS"/>
</dbReference>
<evidence type="ECO:0000313" key="8">
    <source>
        <dbReference type="Proteomes" id="UP001174909"/>
    </source>
</evidence>
<dbReference type="PROSITE" id="PS00542">
    <property type="entry name" value="COMPLEX1_30K"/>
    <property type="match status" value="1"/>
</dbReference>
<dbReference type="PANTHER" id="PTHR10884">
    <property type="entry name" value="NADH DEHYDROGENASE UBIQUINONE IRON-SULFUR PROTEIN 3"/>
    <property type="match status" value="1"/>
</dbReference>
<dbReference type="PANTHER" id="PTHR10884:SF14">
    <property type="entry name" value="NADH DEHYDROGENASE [UBIQUINONE] IRON-SULFUR PROTEIN 3, MITOCHONDRIAL"/>
    <property type="match status" value="1"/>
</dbReference>
<keyword evidence="3 4" id="KW-0813">Transport</keyword>
<evidence type="ECO:0000256" key="2">
    <source>
        <dbReference type="ARBA" id="ARBA00020084"/>
    </source>
</evidence>
<dbReference type="NCBIfam" id="TIGR01961">
    <property type="entry name" value="NuoC_fam"/>
    <property type="match status" value="1"/>
</dbReference>
<dbReference type="Proteomes" id="UP001174909">
    <property type="component" value="Unassembled WGS sequence"/>
</dbReference>
<keyword evidence="8" id="KW-1185">Reference proteome</keyword>
<dbReference type="GO" id="GO:0016651">
    <property type="term" value="F:oxidoreductase activity, acting on NAD(P)H"/>
    <property type="evidence" value="ECO:0007669"/>
    <property type="project" value="InterPro"/>
</dbReference>
<dbReference type="InterPro" id="IPR010218">
    <property type="entry name" value="NADH_DH_suC"/>
</dbReference>
<evidence type="ECO:0000256" key="4">
    <source>
        <dbReference type="RuleBase" id="RU003456"/>
    </source>
</evidence>
<protein>
    <recommendedName>
        <fullName evidence="2">NADH dehydrogenase [ubiquinone] iron-sulfur protein 3, mitochondrial</fullName>
    </recommendedName>
</protein>
<feature type="compositionally biased region" description="Basic residues" evidence="5">
    <location>
        <begin position="285"/>
        <end position="297"/>
    </location>
</feature>
<sequence length="297" mass="33159">MTPEAIHDALQQRFGEAVTAFEADAIDPTVTVEVSAIHDVGAYLRSEPGMMFDSLMCLSGVDYGAEKSSLGVVYHLHSTALRHTITLRVDVPRQDGVVPTVCDIWRTAEWHEREAFDLFGMRFDRHPDHRRILLPDDWEGHPLLKDYQVQEFYQGIPVPYEGDPAGDRHGRLSLSGPRGPRLNEGLSRAAILSEHLGRLLDALGGAEHDVAQTVRPGRYHAIPGGALGTADELPHATVREHGRLHRLPAVRARLPGAVHQHRHRQGGARRGRSDHHRPQEAPARHQIRHRHGQVLLL</sequence>